<dbReference type="Gene3D" id="2.30.30.40">
    <property type="entry name" value="SH3 Domains"/>
    <property type="match status" value="1"/>
</dbReference>
<organism evidence="1 2">
    <name type="scientific">Mucilaginibacter corticis</name>
    <dbReference type="NCBI Taxonomy" id="2597670"/>
    <lineage>
        <taxon>Bacteria</taxon>
        <taxon>Pseudomonadati</taxon>
        <taxon>Bacteroidota</taxon>
        <taxon>Sphingobacteriia</taxon>
        <taxon>Sphingobacteriales</taxon>
        <taxon>Sphingobacteriaceae</taxon>
        <taxon>Mucilaginibacter</taxon>
    </lineage>
</organism>
<dbReference type="AlphaFoldDB" id="A0A556MGY3"/>
<protein>
    <recommendedName>
        <fullName evidence="3">SH3 domain-containing protein</fullName>
    </recommendedName>
</protein>
<sequence length="186" mass="20831">MVQLVMAGLKKISTSLKVVLSLLALLAVAYTVNLFTGHKQVILADTDTIAVSHPLQKLVKHHRNKQHAQRPSAIKEIDHTPKIVQLPATQTKPEIIKPSLRVALQNPESPKSDTLVNTNNFIYTTYVQPNVTGVVKLRDQDNFYANTLTNIPANSKVQVLKRGQTYYQVAYNHTIGFVPKWTLKTK</sequence>
<evidence type="ECO:0000313" key="1">
    <source>
        <dbReference type="EMBL" id="TSJ39181.1"/>
    </source>
</evidence>
<comment type="caution">
    <text evidence="1">The sequence shown here is derived from an EMBL/GenBank/DDBJ whole genome shotgun (WGS) entry which is preliminary data.</text>
</comment>
<dbReference type="RefSeq" id="WP_144249219.1">
    <property type="nucleotide sequence ID" value="NZ_VLPK01000003.1"/>
</dbReference>
<accession>A0A556MGY3</accession>
<gene>
    <name evidence="1" type="ORF">FO440_15570</name>
</gene>
<reference evidence="1 2" key="1">
    <citation type="submission" date="2019-07" db="EMBL/GenBank/DDBJ databases">
        <authorList>
            <person name="Huq M.A."/>
        </authorList>
    </citation>
    <scope>NUCLEOTIDE SEQUENCE [LARGE SCALE GENOMIC DNA]</scope>
    <source>
        <strain evidence="1 2">MAH-19</strain>
    </source>
</reference>
<dbReference type="EMBL" id="VLPK01000003">
    <property type="protein sequence ID" value="TSJ39181.1"/>
    <property type="molecule type" value="Genomic_DNA"/>
</dbReference>
<dbReference type="Proteomes" id="UP000318733">
    <property type="component" value="Unassembled WGS sequence"/>
</dbReference>
<proteinExistence type="predicted"/>
<evidence type="ECO:0000313" key="2">
    <source>
        <dbReference type="Proteomes" id="UP000318733"/>
    </source>
</evidence>
<name>A0A556MGY3_9SPHI</name>
<keyword evidence="2" id="KW-1185">Reference proteome</keyword>
<dbReference type="OrthoDB" id="9779622at2"/>
<evidence type="ECO:0008006" key="3">
    <source>
        <dbReference type="Google" id="ProtNLM"/>
    </source>
</evidence>